<dbReference type="InterPro" id="IPR011047">
    <property type="entry name" value="Quinoprotein_ADH-like_sf"/>
</dbReference>
<dbReference type="SUPFAM" id="SSF50998">
    <property type="entry name" value="Quinoprotein alcohol dehydrogenase-like"/>
    <property type="match status" value="1"/>
</dbReference>
<dbReference type="EMBL" id="JAZDRP010000004">
    <property type="protein sequence ID" value="MEE2526198.1"/>
    <property type="molecule type" value="Genomic_DNA"/>
</dbReference>
<evidence type="ECO:0000313" key="1">
    <source>
        <dbReference type="EMBL" id="MEE2526198.1"/>
    </source>
</evidence>
<dbReference type="InterPro" id="IPR052918">
    <property type="entry name" value="Motility_Chemotaxis_Reg"/>
</dbReference>
<dbReference type="SMART" id="SM00564">
    <property type="entry name" value="PQQ"/>
    <property type="match status" value="3"/>
</dbReference>
<evidence type="ECO:0008006" key="3">
    <source>
        <dbReference type="Google" id="ProtNLM"/>
    </source>
</evidence>
<name>A0ABU7LQL6_9PROT</name>
<evidence type="ECO:0000313" key="2">
    <source>
        <dbReference type="Proteomes" id="UP001354971"/>
    </source>
</evidence>
<organism evidence="1 2">
    <name type="scientific">Hyphobacterium lacteum</name>
    <dbReference type="NCBI Taxonomy" id="3116575"/>
    <lineage>
        <taxon>Bacteria</taxon>
        <taxon>Pseudomonadati</taxon>
        <taxon>Pseudomonadota</taxon>
        <taxon>Alphaproteobacteria</taxon>
        <taxon>Maricaulales</taxon>
        <taxon>Maricaulaceae</taxon>
        <taxon>Hyphobacterium</taxon>
    </lineage>
</organism>
<sequence length="917" mass="94697">MNILPFDFSALGGWYQAKTAARLASLSPQASGVTAGTDNPAARQGDGVLPPWDVRGEITGLDEVSRKVLASGLFFDSKLSEFSNTDASTDIKTLFGMHQGLRRMFALANEAADKTTIDSRRDFLNRRFLEGVSQLDSFFQGMDLQGVNVLKGEELSKAESDIAIKRGLSEYTTGVIHSGTFDAEVASLTGDVQFTISVKKSGTTTDININLADMGATVRNLDNIAAHINTQLEAAGMISTFERVKLGEKDENGIIPGNDFGFKISGASTEVLTFTAAVSQPAVYIAGTSGIGDDAGGQVVKLTDIASGTPTTEFTRRLEASADEVTTVNDDGEEKTSTEANPLTLKASVLGADGALYVLGETSADIDGRIVKGESDLVLQKLDSTGKVIWTRTLGAASEASGASLAVDGNGDIVVAGTVQGALGDTTAVGGTDSFVAKFDTAGVEQWLKRFGGTDDDSPTSVTVAADGTIFVAGEAGSPFGNQTHQGGQTDGYVRAYDTNGTLSWTRRIGATGEESAKAVAVASDGGLLVASEEDGRAILRKYDSADGNSAAVWEMDLGDLENGAIGGLTVDGNDIYFAGSAGASFAPSAPLTAHAGGRDAVVVKITDGATPATQWTQFVGSNADDSAAAVQVVSGTVYISGKTTGELSGATQNGTRNAYAASIDATTGTVNFATQISGRGGISEAAGIAVDAGGDSILDDLGLPSGTLAYADTRVVTDRTSVRDGDFFYISVDGGRRKKITVDANDTLRALTFKINAALVLDGAADVRRSKEGDVLRITPKPNVTVELFSGTEGRDALAGLGLTAGAVTGKESFLDKDKTSAAPKVFALELGNDMSLASKDRAALAAKALEEAMSIVQRAYRDLTTPQALKDLLNGDGKGNRNGTVPAYLTAQISNYSAGLARLQAGSGASATAYF</sequence>
<dbReference type="Proteomes" id="UP001354971">
    <property type="component" value="Unassembled WGS sequence"/>
</dbReference>
<dbReference type="Gene3D" id="2.120.10.30">
    <property type="entry name" value="TolB, C-terminal domain"/>
    <property type="match status" value="1"/>
</dbReference>
<keyword evidence="2" id="KW-1185">Reference proteome</keyword>
<dbReference type="PANTHER" id="PTHR35580:SF1">
    <property type="entry name" value="PHYTASE-LIKE DOMAIN-CONTAINING PROTEIN"/>
    <property type="match status" value="1"/>
</dbReference>
<reference evidence="1 2" key="1">
    <citation type="submission" date="2024-01" db="EMBL/GenBank/DDBJ databases">
        <title>Hyphobacterium bacterium isolated from marine sediment.</title>
        <authorList>
            <person name="Zhao S."/>
        </authorList>
    </citation>
    <scope>NUCLEOTIDE SEQUENCE [LARGE SCALE GENOMIC DNA]</scope>
    <source>
        <strain evidence="2">HN65</strain>
    </source>
</reference>
<protein>
    <recommendedName>
        <fullName evidence="3">Regulatory protein FlaEY</fullName>
    </recommendedName>
</protein>
<accession>A0ABU7LQL6</accession>
<gene>
    <name evidence="1" type="ORF">V0U79_07450</name>
</gene>
<comment type="caution">
    <text evidence="1">The sequence shown here is derived from an EMBL/GenBank/DDBJ whole genome shotgun (WGS) entry which is preliminary data.</text>
</comment>
<dbReference type="PANTHER" id="PTHR35580">
    <property type="entry name" value="CELL SURFACE GLYCOPROTEIN (S-LAYER PROTEIN)-LIKE PROTEIN"/>
    <property type="match status" value="1"/>
</dbReference>
<dbReference type="InterPro" id="IPR018391">
    <property type="entry name" value="PQQ_b-propeller_rpt"/>
</dbReference>
<dbReference type="RefSeq" id="WP_330198861.1">
    <property type="nucleotide sequence ID" value="NZ_JAZDRP010000004.1"/>
</dbReference>
<proteinExistence type="predicted"/>
<dbReference type="InterPro" id="IPR011042">
    <property type="entry name" value="6-blade_b-propeller_TolB-like"/>
</dbReference>